<evidence type="ECO:0000259" key="7">
    <source>
        <dbReference type="Pfam" id="PF04321"/>
    </source>
</evidence>
<proteinExistence type="inferred from homology"/>
<dbReference type="HOGENOM" id="CLU_045518_2_2_5"/>
<accession>Q13D54</accession>
<dbReference type="Proteomes" id="UP000001818">
    <property type="component" value="Chromosome"/>
</dbReference>
<name>Q13D54_RHOPS</name>
<dbReference type="PANTHER" id="PTHR10491:SF4">
    <property type="entry name" value="METHIONINE ADENOSYLTRANSFERASE 2 SUBUNIT BETA"/>
    <property type="match status" value="1"/>
</dbReference>
<comment type="catalytic activity">
    <reaction evidence="5 6">
        <text>dTDP-beta-L-rhamnose + NADP(+) = dTDP-4-dehydro-beta-L-rhamnose + NADPH + H(+)</text>
        <dbReference type="Rhea" id="RHEA:21796"/>
        <dbReference type="ChEBI" id="CHEBI:15378"/>
        <dbReference type="ChEBI" id="CHEBI:57510"/>
        <dbReference type="ChEBI" id="CHEBI:57783"/>
        <dbReference type="ChEBI" id="CHEBI:58349"/>
        <dbReference type="ChEBI" id="CHEBI:62830"/>
        <dbReference type="EC" id="1.1.1.133"/>
    </reaction>
</comment>
<dbReference type="KEGG" id="rpd:RPD_0747"/>
<dbReference type="eggNOG" id="COG1091">
    <property type="taxonomic scope" value="Bacteria"/>
</dbReference>
<evidence type="ECO:0000256" key="6">
    <source>
        <dbReference type="RuleBase" id="RU364082"/>
    </source>
</evidence>
<comment type="cofactor">
    <cofactor evidence="6">
        <name>Mg(2+)</name>
        <dbReference type="ChEBI" id="CHEBI:18420"/>
    </cofactor>
    <text evidence="6">Binds 1 Mg(2+) ion per monomer.</text>
</comment>
<comment type="similarity">
    <text evidence="2 6">Belongs to the dTDP-4-dehydrorhamnose reductase family.</text>
</comment>
<evidence type="ECO:0000256" key="3">
    <source>
        <dbReference type="ARBA" id="ARBA00012929"/>
    </source>
</evidence>
<keyword evidence="6" id="KW-0560">Oxidoreductase</keyword>
<organism evidence="8 9">
    <name type="scientific">Rhodopseudomonas palustris (strain BisB5)</name>
    <dbReference type="NCBI Taxonomy" id="316057"/>
    <lineage>
        <taxon>Bacteria</taxon>
        <taxon>Pseudomonadati</taxon>
        <taxon>Pseudomonadota</taxon>
        <taxon>Alphaproteobacteria</taxon>
        <taxon>Hyphomicrobiales</taxon>
        <taxon>Nitrobacteraceae</taxon>
        <taxon>Rhodopseudomonas</taxon>
    </lineage>
</organism>
<comment type="pathway">
    <text evidence="1 6">Carbohydrate biosynthesis; dTDP-L-rhamnose biosynthesis.</text>
</comment>
<gene>
    <name evidence="8" type="ordered locus">RPD_0747</name>
</gene>
<evidence type="ECO:0000256" key="1">
    <source>
        <dbReference type="ARBA" id="ARBA00004781"/>
    </source>
</evidence>
<dbReference type="PANTHER" id="PTHR10491">
    <property type="entry name" value="DTDP-4-DEHYDRORHAMNOSE REDUCTASE"/>
    <property type="match status" value="1"/>
</dbReference>
<dbReference type="InterPro" id="IPR036291">
    <property type="entry name" value="NAD(P)-bd_dom_sf"/>
</dbReference>
<evidence type="ECO:0000313" key="8">
    <source>
        <dbReference type="EMBL" id="ABE37985.1"/>
    </source>
</evidence>
<reference evidence="8 9" key="1">
    <citation type="submission" date="2006-03" db="EMBL/GenBank/DDBJ databases">
        <title>Complete sequence of Rhodopseudomonas palustris BisB5.</title>
        <authorList>
            <consortium name="US DOE Joint Genome Institute"/>
            <person name="Copeland A."/>
            <person name="Lucas S."/>
            <person name="Lapidus A."/>
            <person name="Barry K."/>
            <person name="Detter J.C."/>
            <person name="Glavina del Rio T."/>
            <person name="Hammon N."/>
            <person name="Israni S."/>
            <person name="Dalin E."/>
            <person name="Tice H."/>
            <person name="Pitluck S."/>
            <person name="Chain P."/>
            <person name="Malfatti S."/>
            <person name="Shin M."/>
            <person name="Vergez L."/>
            <person name="Schmutz J."/>
            <person name="Larimer F."/>
            <person name="Land M."/>
            <person name="Hauser L."/>
            <person name="Pelletier D.A."/>
            <person name="Kyrpides N."/>
            <person name="Lykidis A."/>
            <person name="Oda Y."/>
            <person name="Harwood C.S."/>
            <person name="Richardson P."/>
        </authorList>
    </citation>
    <scope>NUCLEOTIDE SEQUENCE [LARGE SCALE GENOMIC DNA]</scope>
    <source>
        <strain evidence="8 9">BisB5</strain>
    </source>
</reference>
<dbReference type="BioCyc" id="RPAL316057:RPD_RS03815-MONOMER"/>
<keyword evidence="6" id="KW-0521">NADP</keyword>
<dbReference type="STRING" id="316057.RPD_0747"/>
<dbReference type="Gene3D" id="3.40.50.720">
    <property type="entry name" value="NAD(P)-binding Rossmann-like Domain"/>
    <property type="match status" value="1"/>
</dbReference>
<evidence type="ECO:0000256" key="5">
    <source>
        <dbReference type="ARBA" id="ARBA00048200"/>
    </source>
</evidence>
<dbReference type="SUPFAM" id="SSF51735">
    <property type="entry name" value="NAD(P)-binding Rossmann-fold domains"/>
    <property type="match status" value="1"/>
</dbReference>
<dbReference type="EMBL" id="CP000283">
    <property type="protein sequence ID" value="ABE37985.1"/>
    <property type="molecule type" value="Genomic_DNA"/>
</dbReference>
<dbReference type="UniPathway" id="UPA00124"/>
<dbReference type="EC" id="1.1.1.133" evidence="3 6"/>
<dbReference type="InterPro" id="IPR029903">
    <property type="entry name" value="RmlD-like-bd"/>
</dbReference>
<sequence>MMGTAQTRVLVLGATGMLGNAVFRFFSGSDEFEAFATARSSTLLDRFAEAVRSKLILGVDVENMDVMARVFANHRPDVVINCIGVVKQLSSAKDPLVSIPINSMLPHRLSALCALSGARLIHISTDCVFNGERGAYREDDIPDANDLYGRTKFLGEVDAPHAITLRTSIIGRELAGAHSLVDWFLSQSGPIKGFRRAVFSGLPTCELARVIRDFVLPARELHGLYHVSSDPIDKYTLLSLIAARYGSNTKIDPDDEFSIDRSLNSDRFTSATGYRSPSWPDLVASMHAFG</sequence>
<evidence type="ECO:0000256" key="2">
    <source>
        <dbReference type="ARBA" id="ARBA00010944"/>
    </source>
</evidence>
<evidence type="ECO:0000313" key="9">
    <source>
        <dbReference type="Proteomes" id="UP000001818"/>
    </source>
</evidence>
<dbReference type="Pfam" id="PF04321">
    <property type="entry name" value="RmlD_sub_bind"/>
    <property type="match status" value="1"/>
</dbReference>
<protein>
    <recommendedName>
        <fullName evidence="4 6">dTDP-4-dehydrorhamnose reductase</fullName>
        <ecNumber evidence="3 6">1.1.1.133</ecNumber>
    </recommendedName>
</protein>
<dbReference type="CDD" id="cd05254">
    <property type="entry name" value="dTDP_HR_like_SDR_e"/>
    <property type="match status" value="1"/>
</dbReference>
<dbReference type="GO" id="GO:0008831">
    <property type="term" value="F:dTDP-4-dehydrorhamnose reductase activity"/>
    <property type="evidence" value="ECO:0007669"/>
    <property type="project" value="UniProtKB-EC"/>
</dbReference>
<dbReference type="GO" id="GO:0019305">
    <property type="term" value="P:dTDP-rhamnose biosynthetic process"/>
    <property type="evidence" value="ECO:0007669"/>
    <property type="project" value="UniProtKB-UniPathway"/>
</dbReference>
<feature type="domain" description="RmlD-like substrate binding" evidence="7">
    <location>
        <begin position="8"/>
        <end position="244"/>
    </location>
</feature>
<dbReference type="InterPro" id="IPR005913">
    <property type="entry name" value="dTDP_dehydrorham_reduct"/>
</dbReference>
<comment type="function">
    <text evidence="6">Catalyzes the reduction of dTDP-6-deoxy-L-lyxo-4-hexulose to yield dTDP-L-rhamnose.</text>
</comment>
<dbReference type="GO" id="GO:0005829">
    <property type="term" value="C:cytosol"/>
    <property type="evidence" value="ECO:0007669"/>
    <property type="project" value="TreeGrafter"/>
</dbReference>
<dbReference type="AlphaFoldDB" id="Q13D54"/>
<evidence type="ECO:0000256" key="4">
    <source>
        <dbReference type="ARBA" id="ARBA00017099"/>
    </source>
</evidence>